<comment type="caution">
    <text evidence="1">The sequence shown here is derived from an EMBL/GenBank/DDBJ whole genome shotgun (WGS) entry which is preliminary data.</text>
</comment>
<reference evidence="1" key="1">
    <citation type="submission" date="2023-08" db="EMBL/GenBank/DDBJ databases">
        <title>Emergence of clinically-relevant ST2 carbapenem-resistant Acinetobacter baumannii strains in hospital sewages in Zhejiang, East of China.</title>
        <authorList>
            <person name="Kaichao C."/>
            <person name="Zhang R."/>
        </authorList>
    </citation>
    <scope>NUCLEOTIDE SEQUENCE</scope>
    <source>
        <strain evidence="1">M-RB-37</strain>
    </source>
</reference>
<organism evidence="1 2">
    <name type="scientific">Acinetobacter rudis</name>
    <dbReference type="NCBI Taxonomy" id="632955"/>
    <lineage>
        <taxon>Bacteria</taxon>
        <taxon>Pseudomonadati</taxon>
        <taxon>Pseudomonadota</taxon>
        <taxon>Gammaproteobacteria</taxon>
        <taxon>Moraxellales</taxon>
        <taxon>Moraxellaceae</taxon>
        <taxon>Acinetobacter</taxon>
    </lineage>
</organism>
<sequence length="72" mass="8276">MTELNQIWRKIALLSSGETWTVSAQDLLISRADFYSISTYLSHESEKGKFTIDIPKQSNAWFNQTTFTITKS</sequence>
<accession>A0AAW8J468</accession>
<proteinExistence type="predicted"/>
<gene>
    <name evidence="1" type="ORF">RFH47_00270</name>
</gene>
<evidence type="ECO:0000313" key="1">
    <source>
        <dbReference type="EMBL" id="MDQ8934183.1"/>
    </source>
</evidence>
<evidence type="ECO:0000313" key="2">
    <source>
        <dbReference type="Proteomes" id="UP001243844"/>
    </source>
</evidence>
<dbReference type="AlphaFoldDB" id="A0AAW8J468"/>
<dbReference type="RefSeq" id="WP_308974821.1">
    <property type="nucleotide sequence ID" value="NZ_JAVIDL010000001.1"/>
</dbReference>
<dbReference type="EMBL" id="JAVIDL010000001">
    <property type="protein sequence ID" value="MDQ8934183.1"/>
    <property type="molecule type" value="Genomic_DNA"/>
</dbReference>
<protein>
    <submittedName>
        <fullName evidence="1">Uncharacterized protein</fullName>
    </submittedName>
</protein>
<dbReference type="Proteomes" id="UP001243844">
    <property type="component" value="Unassembled WGS sequence"/>
</dbReference>
<name>A0AAW8J468_9GAMM</name>